<dbReference type="InterPro" id="IPR013805">
    <property type="entry name" value="GrpE_CC"/>
</dbReference>
<dbReference type="Pfam" id="PF01025">
    <property type="entry name" value="GrpE"/>
    <property type="match status" value="1"/>
</dbReference>
<dbReference type="GO" id="GO:0042803">
    <property type="term" value="F:protein homodimerization activity"/>
    <property type="evidence" value="ECO:0007669"/>
    <property type="project" value="InterPro"/>
</dbReference>
<keyword evidence="7" id="KW-1185">Reference proteome</keyword>
<sequence length="144" mass="15460">MVAVAAALGERTRDLQRLKAEYDNYRGRVHRDRLAVREIAVANVLARLLPVLDAVAEAGRNGELTGGFLRVARQLEDELAALGLAAFGAPGEPFDPRVHEAVAYRVSDGVERPVCAEVVRPGYRVGGQLLRPADVVVTGPPAAR</sequence>
<evidence type="ECO:0000256" key="2">
    <source>
        <dbReference type="ARBA" id="ARBA00023186"/>
    </source>
</evidence>
<name>A0A1D3DZP4_9ACTN</name>
<keyword evidence="3" id="KW-0963">Cytoplasm</keyword>
<dbReference type="PRINTS" id="PR00773">
    <property type="entry name" value="GRPEPROTEIN"/>
</dbReference>
<comment type="function">
    <text evidence="3 4">Participates actively in the response to hyperosmotic and heat shock by preventing the aggregation of stress-denatured proteins, in association with DnaK and GrpE. It is the nucleotide exchange factor for DnaK and may function as a thermosensor. Unfolded proteins bind initially to DnaJ; upon interaction with the DnaJ-bound protein, DnaK hydrolyzes its bound ATP, resulting in the formation of a stable complex. GrpE releases ADP from DnaK; ATP binding to DnaK triggers the release of the substrate protein, thus completing the reaction cycle. Several rounds of ATP-dependent interactions between DnaJ, DnaK and GrpE are required for fully efficient folding.</text>
</comment>
<evidence type="ECO:0000256" key="1">
    <source>
        <dbReference type="ARBA" id="ARBA00009054"/>
    </source>
</evidence>
<evidence type="ECO:0000256" key="3">
    <source>
        <dbReference type="HAMAP-Rule" id="MF_01151"/>
    </source>
</evidence>
<dbReference type="PROSITE" id="PS01071">
    <property type="entry name" value="GRPE"/>
    <property type="match status" value="1"/>
</dbReference>
<dbReference type="GO" id="GO:0051082">
    <property type="term" value="F:unfolded protein binding"/>
    <property type="evidence" value="ECO:0007669"/>
    <property type="project" value="TreeGrafter"/>
</dbReference>
<keyword evidence="3 4" id="KW-0346">Stress response</keyword>
<dbReference type="SUPFAM" id="SSF58014">
    <property type="entry name" value="Coiled-coil domain of nucleotide exchange factor GrpE"/>
    <property type="match status" value="1"/>
</dbReference>
<dbReference type="AlphaFoldDB" id="A0A1D3DZP4"/>
<dbReference type="GO" id="GO:0006457">
    <property type="term" value="P:protein folding"/>
    <property type="evidence" value="ECO:0007669"/>
    <property type="project" value="InterPro"/>
</dbReference>
<dbReference type="Proteomes" id="UP000095329">
    <property type="component" value="Unassembled WGS sequence"/>
</dbReference>
<protein>
    <recommendedName>
        <fullName evidence="3 4">Protein GrpE</fullName>
    </recommendedName>
    <alternativeName>
        <fullName evidence="3">HSP-70 cofactor</fullName>
    </alternativeName>
</protein>
<comment type="subunit">
    <text evidence="3">Homodimer.</text>
</comment>
<accession>A0A1D3DZP4</accession>
<organism evidence="6 7">
    <name type="scientific">Streptomyces thermolilacinus SPC6</name>
    <dbReference type="NCBI Taxonomy" id="1306406"/>
    <lineage>
        <taxon>Bacteria</taxon>
        <taxon>Bacillati</taxon>
        <taxon>Actinomycetota</taxon>
        <taxon>Actinomycetes</taxon>
        <taxon>Kitasatosporales</taxon>
        <taxon>Streptomycetaceae</taxon>
        <taxon>Streptomyces</taxon>
    </lineage>
</organism>
<comment type="subcellular location">
    <subcellularLocation>
        <location evidence="3">Cytoplasm</location>
    </subcellularLocation>
</comment>
<dbReference type="EMBL" id="ASHX02000001">
    <property type="protein sequence ID" value="OEJ97796.1"/>
    <property type="molecule type" value="Genomic_DNA"/>
</dbReference>
<dbReference type="GO" id="GO:0051087">
    <property type="term" value="F:protein-folding chaperone binding"/>
    <property type="evidence" value="ECO:0007669"/>
    <property type="project" value="InterPro"/>
</dbReference>
<reference evidence="6 7" key="1">
    <citation type="journal article" date="2013" name="Genome Announc.">
        <title>Genome Sequence of Streptomyces violaceusniger Strain SPC6, a Halotolerant Streptomycete That Exhibits Rapid Growth and Development.</title>
        <authorList>
            <person name="Chen X."/>
            <person name="Zhang B."/>
            <person name="Zhang W."/>
            <person name="Wu X."/>
            <person name="Zhang M."/>
            <person name="Chen T."/>
            <person name="Liu G."/>
            <person name="Dyson P."/>
        </authorList>
    </citation>
    <scope>NUCLEOTIDE SEQUENCE [LARGE SCALE GENOMIC DNA]</scope>
    <source>
        <strain evidence="6 7">SPC6</strain>
    </source>
</reference>
<dbReference type="Gene3D" id="2.30.22.10">
    <property type="entry name" value="Head domain of nucleotide exchange factor GrpE"/>
    <property type="match status" value="1"/>
</dbReference>
<comment type="caution">
    <text evidence="6">The sequence shown here is derived from an EMBL/GenBank/DDBJ whole genome shotgun (WGS) entry which is preliminary data.</text>
</comment>
<dbReference type="Gene3D" id="3.90.20.20">
    <property type="match status" value="1"/>
</dbReference>
<dbReference type="InterPro" id="IPR009012">
    <property type="entry name" value="GrpE_head"/>
</dbReference>
<dbReference type="SUPFAM" id="SSF51064">
    <property type="entry name" value="Head domain of nucleotide exchange factor GrpE"/>
    <property type="match status" value="1"/>
</dbReference>
<evidence type="ECO:0000313" key="7">
    <source>
        <dbReference type="Proteomes" id="UP000095329"/>
    </source>
</evidence>
<evidence type="ECO:0000256" key="4">
    <source>
        <dbReference type="RuleBase" id="RU000639"/>
    </source>
</evidence>
<comment type="similarity">
    <text evidence="1 3 5">Belongs to the GrpE family.</text>
</comment>
<dbReference type="STRING" id="1306406.J116_002350"/>
<evidence type="ECO:0000313" key="6">
    <source>
        <dbReference type="EMBL" id="OEJ97796.1"/>
    </source>
</evidence>
<proteinExistence type="inferred from homology"/>
<dbReference type="PANTHER" id="PTHR21237:SF23">
    <property type="entry name" value="GRPE PROTEIN HOMOLOG, MITOCHONDRIAL"/>
    <property type="match status" value="1"/>
</dbReference>
<gene>
    <name evidence="3" type="primary">grpE</name>
    <name evidence="6" type="ORF">J116_002350</name>
</gene>
<dbReference type="eggNOG" id="COG0576">
    <property type="taxonomic scope" value="Bacteria"/>
</dbReference>
<keyword evidence="2 3" id="KW-0143">Chaperone</keyword>
<dbReference type="PANTHER" id="PTHR21237">
    <property type="entry name" value="GRPE PROTEIN"/>
    <property type="match status" value="1"/>
</dbReference>
<evidence type="ECO:0000256" key="5">
    <source>
        <dbReference type="RuleBase" id="RU004478"/>
    </source>
</evidence>
<dbReference type="GO" id="GO:0000774">
    <property type="term" value="F:adenyl-nucleotide exchange factor activity"/>
    <property type="evidence" value="ECO:0007669"/>
    <property type="project" value="InterPro"/>
</dbReference>
<dbReference type="InterPro" id="IPR000740">
    <property type="entry name" value="GrpE"/>
</dbReference>
<dbReference type="HAMAP" id="MF_01151">
    <property type="entry name" value="GrpE"/>
    <property type="match status" value="1"/>
</dbReference>
<dbReference type="GO" id="GO:0005737">
    <property type="term" value="C:cytoplasm"/>
    <property type="evidence" value="ECO:0007669"/>
    <property type="project" value="UniProtKB-SubCell"/>
</dbReference>